<dbReference type="Gene3D" id="1.25.40.10">
    <property type="entry name" value="Tetratricopeptide repeat domain"/>
    <property type="match status" value="1"/>
</dbReference>
<dbReference type="InterPro" id="IPR002182">
    <property type="entry name" value="NB-ARC"/>
</dbReference>
<feature type="region of interest" description="Disordered" evidence="3">
    <location>
        <begin position="600"/>
        <end position="620"/>
    </location>
</feature>
<dbReference type="GO" id="GO:0043531">
    <property type="term" value="F:ADP binding"/>
    <property type="evidence" value="ECO:0007669"/>
    <property type="project" value="InterPro"/>
</dbReference>
<dbReference type="Pfam" id="PF00931">
    <property type="entry name" value="NB-ARC"/>
    <property type="match status" value="1"/>
</dbReference>
<dbReference type="Gene3D" id="1.10.10.10">
    <property type="entry name" value="Winged helix-like DNA-binding domain superfamily/Winged helix DNA-binding domain"/>
    <property type="match status" value="1"/>
</dbReference>
<evidence type="ECO:0000256" key="1">
    <source>
        <dbReference type="ARBA" id="ARBA00023015"/>
    </source>
</evidence>
<gene>
    <name evidence="5" type="ORF">GA0070214_1011061</name>
</gene>
<dbReference type="InterPro" id="IPR036388">
    <property type="entry name" value="WH-like_DNA-bd_sf"/>
</dbReference>
<dbReference type="PANTHER" id="PTHR35807:SF1">
    <property type="entry name" value="TRANSCRIPTIONAL REGULATOR REDD"/>
    <property type="match status" value="1"/>
</dbReference>
<dbReference type="EMBL" id="FMCS01000001">
    <property type="protein sequence ID" value="SCE75801.1"/>
    <property type="molecule type" value="Genomic_DNA"/>
</dbReference>
<dbReference type="RefSeq" id="WP_091259502.1">
    <property type="nucleotide sequence ID" value="NZ_FMCS01000001.1"/>
</dbReference>
<dbReference type="SUPFAM" id="SSF52540">
    <property type="entry name" value="P-loop containing nucleoside triphosphate hydrolases"/>
    <property type="match status" value="1"/>
</dbReference>
<reference evidence="6" key="1">
    <citation type="submission" date="2016-06" db="EMBL/GenBank/DDBJ databases">
        <authorList>
            <person name="Varghese N."/>
            <person name="Submissions Spin"/>
        </authorList>
    </citation>
    <scope>NUCLEOTIDE SEQUENCE [LARGE SCALE GENOMIC DNA]</scope>
    <source>
        <strain evidence="6">DSM 45246</strain>
    </source>
</reference>
<dbReference type="PANTHER" id="PTHR35807">
    <property type="entry name" value="TRANSCRIPTIONAL REGULATOR REDD-RELATED"/>
    <property type="match status" value="1"/>
</dbReference>
<sequence length="620" mass="66169">MEIRIRLLGTMELWVNGQQLTPGAAKRRTVLAGLALEANRPVSLPGLAGMVWSDPPSSAVANLRSHAAALRQAVGDRLLARPQAYELRLGSGELDVTDFQRLAEEGRSRLSARDPAGAIDALTGAMAHWRGTAGDGLSRGTLLDNQWATLEEQRLQVFEDLVDAQLAVGAHGDVLPQLRRMLSAHPLRERSWGQLIVALYRRGDVPAALVAYRNARAALRDQLGIEPGEELQRLHRAVLDRSPELSQEAPPARVAVREDVKQRDGRPVPRELPAALGAFVGRTREHAEVLAALSGRVSAAVVVSGAAGSGKTALAVRAAHAVAAHFPDGQVYVDLHYQPSFTGDEVLARVLRALGVDGAAISERACERAGRVRSLLAERRILIVADGVTNAAQVRALVPAGPGSALVVVTQRHLRSLDGVHRVDLDPMPVEDGRALLVALGCAERLAAAPVAAGELLRLCGGSPLALRIVGSRLAARPSATLAALVAELGDPRRRLDLLADDDLSMRQRIDLGFAAVRADDELVGQVLALLAGEPELVLPPEDTAARLGVPAERLWQSLERLLDAHLVCLDASGGYRLPQLVRDYAAELPTMPALHPLPTWRVEPGADPMTAADQPTTAR</sequence>
<keyword evidence="2" id="KW-0804">Transcription</keyword>
<proteinExistence type="predicted"/>
<evidence type="ECO:0000256" key="2">
    <source>
        <dbReference type="ARBA" id="ARBA00023163"/>
    </source>
</evidence>
<dbReference type="Proteomes" id="UP000199629">
    <property type="component" value="Unassembled WGS sequence"/>
</dbReference>
<dbReference type="AlphaFoldDB" id="A0A1C4UVY0"/>
<keyword evidence="5" id="KW-0238">DNA-binding</keyword>
<dbReference type="SUPFAM" id="SSF46894">
    <property type="entry name" value="C-terminal effector domain of the bipartite response regulators"/>
    <property type="match status" value="1"/>
</dbReference>
<dbReference type="InterPro" id="IPR027417">
    <property type="entry name" value="P-loop_NTPase"/>
</dbReference>
<evidence type="ECO:0000313" key="6">
    <source>
        <dbReference type="Proteomes" id="UP000199629"/>
    </source>
</evidence>
<name>A0A1C4UVY0_9ACTN</name>
<protein>
    <submittedName>
        <fullName evidence="5">DNA-binding transcriptional activator of the SARP family</fullName>
    </submittedName>
</protein>
<dbReference type="InterPro" id="IPR005158">
    <property type="entry name" value="BTAD"/>
</dbReference>
<dbReference type="PRINTS" id="PR00364">
    <property type="entry name" value="DISEASERSIST"/>
</dbReference>
<keyword evidence="6" id="KW-1185">Reference proteome</keyword>
<accession>A0A1C4UVY0</accession>
<dbReference type="CDD" id="cd15831">
    <property type="entry name" value="BTAD"/>
    <property type="match status" value="1"/>
</dbReference>
<dbReference type="GO" id="GO:0003677">
    <property type="term" value="F:DNA binding"/>
    <property type="evidence" value="ECO:0007669"/>
    <property type="project" value="UniProtKB-KW"/>
</dbReference>
<feature type="compositionally biased region" description="Basic and acidic residues" evidence="3">
    <location>
        <begin position="255"/>
        <end position="269"/>
    </location>
</feature>
<evidence type="ECO:0000259" key="4">
    <source>
        <dbReference type="SMART" id="SM01043"/>
    </source>
</evidence>
<feature type="domain" description="Bacterial transcriptional activator" evidence="4">
    <location>
        <begin position="94"/>
        <end position="239"/>
    </location>
</feature>
<dbReference type="InterPro" id="IPR051677">
    <property type="entry name" value="AfsR-DnrI-RedD_regulator"/>
</dbReference>
<dbReference type="SMART" id="SM01043">
    <property type="entry name" value="BTAD"/>
    <property type="match status" value="1"/>
</dbReference>
<dbReference type="Gene3D" id="3.40.50.300">
    <property type="entry name" value="P-loop containing nucleotide triphosphate hydrolases"/>
    <property type="match status" value="1"/>
</dbReference>
<dbReference type="InterPro" id="IPR016032">
    <property type="entry name" value="Sig_transdc_resp-reg_C-effctor"/>
</dbReference>
<evidence type="ECO:0000313" key="5">
    <source>
        <dbReference type="EMBL" id="SCE75801.1"/>
    </source>
</evidence>
<organism evidence="5 6">
    <name type="scientific">Micromonospora chaiyaphumensis</name>
    <dbReference type="NCBI Taxonomy" id="307119"/>
    <lineage>
        <taxon>Bacteria</taxon>
        <taxon>Bacillati</taxon>
        <taxon>Actinomycetota</taxon>
        <taxon>Actinomycetes</taxon>
        <taxon>Micromonosporales</taxon>
        <taxon>Micromonosporaceae</taxon>
        <taxon>Micromonospora</taxon>
    </lineage>
</organism>
<dbReference type="Pfam" id="PF03704">
    <property type="entry name" value="BTAD"/>
    <property type="match status" value="1"/>
</dbReference>
<keyword evidence="1" id="KW-0805">Transcription regulation</keyword>
<dbReference type="GO" id="GO:0006355">
    <property type="term" value="P:regulation of DNA-templated transcription"/>
    <property type="evidence" value="ECO:0007669"/>
    <property type="project" value="InterPro"/>
</dbReference>
<dbReference type="SUPFAM" id="SSF48452">
    <property type="entry name" value="TPR-like"/>
    <property type="match status" value="1"/>
</dbReference>
<dbReference type="InterPro" id="IPR011990">
    <property type="entry name" value="TPR-like_helical_dom_sf"/>
</dbReference>
<evidence type="ECO:0000256" key="3">
    <source>
        <dbReference type="SAM" id="MobiDB-lite"/>
    </source>
</evidence>
<feature type="region of interest" description="Disordered" evidence="3">
    <location>
        <begin position="245"/>
        <end position="269"/>
    </location>
</feature>